<reference evidence="2 3" key="1">
    <citation type="submission" date="2018-08" db="EMBL/GenBank/DDBJ databases">
        <title>Sequencing the genomes of 1000 actinobacteria strains.</title>
        <authorList>
            <person name="Klenk H.-P."/>
        </authorList>
    </citation>
    <scope>NUCLEOTIDE SEQUENCE [LARGE SCALE GENOMIC DNA]</scope>
    <source>
        <strain evidence="2 3">DSM 22967</strain>
    </source>
</reference>
<accession>A0A3D9UVK0</accession>
<evidence type="ECO:0000313" key="3">
    <source>
        <dbReference type="Proteomes" id="UP000256253"/>
    </source>
</evidence>
<gene>
    <name evidence="2" type="ORF">DFJ65_1660</name>
</gene>
<dbReference type="AlphaFoldDB" id="A0A3D9UVK0"/>
<dbReference type="Pfam" id="PF21848">
    <property type="entry name" value="DUF6907"/>
    <property type="match status" value="1"/>
</dbReference>
<keyword evidence="3" id="KW-1185">Reference proteome</keyword>
<proteinExistence type="predicted"/>
<evidence type="ECO:0000256" key="1">
    <source>
        <dbReference type="SAM" id="MobiDB-lite"/>
    </source>
</evidence>
<comment type="caution">
    <text evidence="2">The sequence shown here is derived from an EMBL/GenBank/DDBJ whole genome shotgun (WGS) entry which is preliminary data.</text>
</comment>
<evidence type="ECO:0000313" key="2">
    <source>
        <dbReference type="EMBL" id="REF30645.1"/>
    </source>
</evidence>
<dbReference type="RefSeq" id="WP_115922605.1">
    <property type="nucleotide sequence ID" value="NZ_QTUA01000001.1"/>
</dbReference>
<dbReference type="EMBL" id="QTUA01000001">
    <property type="protein sequence ID" value="REF30645.1"/>
    <property type="molecule type" value="Genomic_DNA"/>
</dbReference>
<feature type="region of interest" description="Disordered" evidence="1">
    <location>
        <begin position="1"/>
        <end position="21"/>
    </location>
</feature>
<sequence>MPKQSPCPQWCDTSHDDQPDDAHTLHETTVANARGLFRVDLAQLDQGPVMVAPVLADNVQDLDPQAALDLASGIAVAAALAADFNGQPLPTLARQ</sequence>
<dbReference type="Proteomes" id="UP000256253">
    <property type="component" value="Unassembled WGS sequence"/>
</dbReference>
<name>A0A3D9UVK0_9MICO</name>
<protein>
    <submittedName>
        <fullName evidence="2">Uncharacterized protein</fullName>
    </submittedName>
</protein>
<dbReference type="InterPro" id="IPR054202">
    <property type="entry name" value="DUF6907"/>
</dbReference>
<organism evidence="2 3">
    <name type="scientific">Calidifontibacter indicus</name>
    <dbReference type="NCBI Taxonomy" id="419650"/>
    <lineage>
        <taxon>Bacteria</taxon>
        <taxon>Bacillati</taxon>
        <taxon>Actinomycetota</taxon>
        <taxon>Actinomycetes</taxon>
        <taxon>Micrococcales</taxon>
        <taxon>Dermacoccaceae</taxon>
        <taxon>Calidifontibacter</taxon>
    </lineage>
</organism>